<gene>
    <name evidence="1" type="ORF">IWX90DRAFT_442375</name>
</gene>
<proteinExistence type="predicted"/>
<dbReference type="EMBL" id="JBBWUH010000009">
    <property type="protein sequence ID" value="KAK8157350.1"/>
    <property type="molecule type" value="Genomic_DNA"/>
</dbReference>
<comment type="caution">
    <text evidence="1">The sequence shown here is derived from an EMBL/GenBank/DDBJ whole genome shotgun (WGS) entry which is preliminary data.</text>
</comment>
<evidence type="ECO:0000313" key="2">
    <source>
        <dbReference type="Proteomes" id="UP001456524"/>
    </source>
</evidence>
<protein>
    <submittedName>
        <fullName evidence="1">Uncharacterized protein</fullName>
    </submittedName>
</protein>
<evidence type="ECO:0000313" key="1">
    <source>
        <dbReference type="EMBL" id="KAK8157350.1"/>
    </source>
</evidence>
<keyword evidence="2" id="KW-1185">Reference proteome</keyword>
<dbReference type="Proteomes" id="UP001456524">
    <property type="component" value="Unassembled WGS sequence"/>
</dbReference>
<accession>A0ABR1XJT9</accession>
<organism evidence="1 2">
    <name type="scientific">Phyllosticta citrichinensis</name>
    <dbReference type="NCBI Taxonomy" id="1130410"/>
    <lineage>
        <taxon>Eukaryota</taxon>
        <taxon>Fungi</taxon>
        <taxon>Dikarya</taxon>
        <taxon>Ascomycota</taxon>
        <taxon>Pezizomycotina</taxon>
        <taxon>Dothideomycetes</taxon>
        <taxon>Dothideomycetes incertae sedis</taxon>
        <taxon>Botryosphaeriales</taxon>
        <taxon>Phyllostictaceae</taxon>
        <taxon>Phyllosticta</taxon>
    </lineage>
</organism>
<reference evidence="1 2" key="1">
    <citation type="journal article" date="2022" name="G3 (Bethesda)">
        <title>Enemy or ally: a genomic approach to elucidate the lifestyle of Phyllosticta citrichinaensis.</title>
        <authorList>
            <person name="Buijs V.A."/>
            <person name="Groenewald J.Z."/>
            <person name="Haridas S."/>
            <person name="LaButti K.M."/>
            <person name="Lipzen A."/>
            <person name="Martin F.M."/>
            <person name="Barry K."/>
            <person name="Grigoriev I.V."/>
            <person name="Crous P.W."/>
            <person name="Seidl M.F."/>
        </authorList>
    </citation>
    <scope>NUCLEOTIDE SEQUENCE [LARGE SCALE GENOMIC DNA]</scope>
    <source>
        <strain evidence="1 2">CBS 129764</strain>
    </source>
</reference>
<name>A0ABR1XJT9_9PEZI</name>
<sequence length="199" mass="23026">MYFTILHALLAPMRLRTLPTHLSKSNSPANPAHVPKRTPNAEIAVWALCMYSWAHPWVCVHAGRAFYFVRHVQYRTYSTAASRPSGEYSTCMRADGLLERRARLMDRQTDRWLDWSRVEWNGVEWILDWTGRLSWMCSVRVGLIDRQDSARARSVRESKRMANYTRRVLMLRGASELGLSGGKMLYCPVLPASLRCTDY</sequence>